<keyword evidence="5" id="KW-0963">Cytoplasm</keyword>
<gene>
    <name evidence="5" type="primary">adk</name>
    <name evidence="8" type="ORF">UW90_C0004G0040</name>
</gene>
<dbReference type="HAMAP" id="MF_00235">
    <property type="entry name" value="Adenylate_kinase_Adk"/>
    <property type="match status" value="1"/>
</dbReference>
<keyword evidence="5 7" id="KW-0067">ATP-binding</keyword>
<dbReference type="AlphaFoldDB" id="A0A0G1L3C2"/>
<sequence>MPQKVIILIGPPGSGKDTQADLLEKEPGVVHLKSSKIIEDNFRADPENPEIKKQIEIKNSGGLVDPPMVQRWIKEAINKTHSSGSGIIFSGSPRTLLEAEEELPVLESLYGKENIIGLDIILSEDESVKRNSSRRVCKANSHPVPNFPEYDNLTACPEDGSEIIIRADDNVETAKHRYNVYLEQTKPVVDYLKKNNFRVVDINGEQSIADVHRDILNSLHDS</sequence>
<dbReference type="GO" id="GO:0044209">
    <property type="term" value="P:AMP salvage"/>
    <property type="evidence" value="ECO:0007669"/>
    <property type="project" value="UniProtKB-UniRule"/>
</dbReference>
<dbReference type="GO" id="GO:0005524">
    <property type="term" value="F:ATP binding"/>
    <property type="evidence" value="ECO:0007669"/>
    <property type="project" value="UniProtKB-UniRule"/>
</dbReference>
<feature type="binding site" evidence="5">
    <location>
        <position position="35"/>
    </location>
    <ligand>
        <name>AMP</name>
        <dbReference type="ChEBI" id="CHEBI:456215"/>
    </ligand>
</feature>
<evidence type="ECO:0000313" key="8">
    <source>
        <dbReference type="EMBL" id="KKT90235.1"/>
    </source>
</evidence>
<evidence type="ECO:0000256" key="2">
    <source>
        <dbReference type="ARBA" id="ARBA00022727"/>
    </source>
</evidence>
<dbReference type="PANTHER" id="PTHR23359">
    <property type="entry name" value="NUCLEOTIDE KINASE"/>
    <property type="match status" value="1"/>
</dbReference>
<name>A0A0G1L3C2_9BACT</name>
<reference evidence="8 9" key="1">
    <citation type="journal article" date="2015" name="Nature">
        <title>rRNA introns, odd ribosomes, and small enigmatic genomes across a large radiation of phyla.</title>
        <authorList>
            <person name="Brown C.T."/>
            <person name="Hug L.A."/>
            <person name="Thomas B.C."/>
            <person name="Sharon I."/>
            <person name="Castelle C.J."/>
            <person name="Singh A."/>
            <person name="Wilkins M.J."/>
            <person name="Williams K.H."/>
            <person name="Banfield J.F."/>
        </authorList>
    </citation>
    <scope>NUCLEOTIDE SEQUENCE [LARGE SCALE GENOMIC DNA]</scope>
</reference>
<protein>
    <recommendedName>
        <fullName evidence="5 7">Adenylate kinase</fullName>
        <shortName evidence="5">AK</shortName>
        <ecNumber evidence="5 7">2.7.4.3</ecNumber>
    </recommendedName>
    <alternativeName>
        <fullName evidence="5">ATP-AMP transphosphorylase</fullName>
    </alternativeName>
    <alternativeName>
        <fullName evidence="5">ATP:AMP phosphotransferase</fullName>
    </alternativeName>
    <alternativeName>
        <fullName evidence="5">Adenylate monophosphate kinase</fullName>
    </alternativeName>
</protein>
<feature type="binding site" evidence="5">
    <location>
        <position position="206"/>
    </location>
    <ligand>
        <name>ATP</name>
        <dbReference type="ChEBI" id="CHEBI:30616"/>
    </ligand>
</feature>
<dbReference type="SUPFAM" id="SSF52540">
    <property type="entry name" value="P-loop containing nucleoside triphosphate hydrolases"/>
    <property type="match status" value="1"/>
</dbReference>
<dbReference type="UniPathway" id="UPA00588">
    <property type="reaction ID" value="UER00649"/>
</dbReference>
<evidence type="ECO:0000256" key="1">
    <source>
        <dbReference type="ARBA" id="ARBA00022679"/>
    </source>
</evidence>
<organism evidence="8 9">
    <name type="scientific">Candidatus Yanofskybacteria bacterium GW2011_GWB1_45_11</name>
    <dbReference type="NCBI Taxonomy" id="1619026"/>
    <lineage>
        <taxon>Bacteria</taxon>
        <taxon>Candidatus Yanofskyibacteriota</taxon>
    </lineage>
</organism>
<comment type="caution">
    <text evidence="8">The sequence shown here is derived from an EMBL/GenBank/DDBJ whole genome shotgun (WGS) entry which is preliminary data.</text>
</comment>
<dbReference type="EMBL" id="LCKD01000004">
    <property type="protein sequence ID" value="KKT90235.1"/>
    <property type="molecule type" value="Genomic_DNA"/>
</dbReference>
<keyword evidence="2 5" id="KW-0545">Nucleotide biosynthesis</keyword>
<evidence type="ECO:0000256" key="5">
    <source>
        <dbReference type="HAMAP-Rule" id="MF_00235"/>
    </source>
</evidence>
<dbReference type="InterPro" id="IPR027417">
    <property type="entry name" value="P-loop_NTPase"/>
</dbReference>
<dbReference type="CDD" id="cd01428">
    <property type="entry name" value="ADK"/>
    <property type="match status" value="1"/>
</dbReference>
<dbReference type="Proteomes" id="UP000034368">
    <property type="component" value="Unassembled WGS sequence"/>
</dbReference>
<evidence type="ECO:0000256" key="3">
    <source>
        <dbReference type="ARBA" id="ARBA00022741"/>
    </source>
</evidence>
<dbReference type="EC" id="2.7.4.3" evidence="5 7"/>
<dbReference type="GO" id="GO:0005737">
    <property type="term" value="C:cytoplasm"/>
    <property type="evidence" value="ECO:0007669"/>
    <property type="project" value="UniProtKB-SubCell"/>
</dbReference>
<comment type="catalytic activity">
    <reaction evidence="5 7">
        <text>AMP + ATP = 2 ADP</text>
        <dbReference type="Rhea" id="RHEA:12973"/>
        <dbReference type="ChEBI" id="CHEBI:30616"/>
        <dbReference type="ChEBI" id="CHEBI:456215"/>
        <dbReference type="ChEBI" id="CHEBI:456216"/>
        <dbReference type="EC" id="2.7.4.3"/>
    </reaction>
</comment>
<evidence type="ECO:0000256" key="7">
    <source>
        <dbReference type="RuleBase" id="RU003331"/>
    </source>
</evidence>
<feature type="binding site" evidence="5">
    <location>
        <position position="166"/>
    </location>
    <ligand>
        <name>AMP</name>
        <dbReference type="ChEBI" id="CHEBI:456215"/>
    </ligand>
</feature>
<accession>A0A0G1L3C2</accession>
<evidence type="ECO:0000256" key="4">
    <source>
        <dbReference type="ARBA" id="ARBA00022777"/>
    </source>
</evidence>
<keyword evidence="1 5" id="KW-0808">Transferase</keyword>
<dbReference type="PRINTS" id="PR00094">
    <property type="entry name" value="ADENYLTKNASE"/>
</dbReference>
<comment type="subunit">
    <text evidence="5 7">Monomer.</text>
</comment>
<comment type="similarity">
    <text evidence="5 6">Belongs to the adenylate kinase family.</text>
</comment>
<feature type="binding site" evidence="5">
    <location>
        <position position="177"/>
    </location>
    <ligand>
        <name>AMP</name>
        <dbReference type="ChEBI" id="CHEBI:456215"/>
    </ligand>
</feature>
<comment type="caution">
    <text evidence="5">Lacks conserved residue(s) required for the propagation of feature annotation.</text>
</comment>
<evidence type="ECO:0000313" key="9">
    <source>
        <dbReference type="Proteomes" id="UP000034368"/>
    </source>
</evidence>
<dbReference type="GO" id="GO:0004017">
    <property type="term" value="F:AMP kinase activity"/>
    <property type="evidence" value="ECO:0007669"/>
    <property type="project" value="UniProtKB-UniRule"/>
</dbReference>
<feature type="binding site" evidence="5">
    <location>
        <position position="134"/>
    </location>
    <ligand>
        <name>ATP</name>
        <dbReference type="ChEBI" id="CHEBI:30616"/>
    </ligand>
</feature>
<proteinExistence type="inferred from homology"/>
<keyword evidence="4 5" id="KW-0418">Kinase</keyword>
<comment type="subcellular location">
    <subcellularLocation>
        <location evidence="5 7">Cytoplasm</location>
    </subcellularLocation>
</comment>
<dbReference type="InterPro" id="IPR000850">
    <property type="entry name" value="Adenylat/UMP-CMP_kin"/>
</dbReference>
<comment type="domain">
    <text evidence="5">Consists of three domains, a large central CORE domain and two small peripheral domains, NMPbind and LID, which undergo movements during catalysis. The LID domain closes over the site of phosphoryl transfer upon ATP binding. Assembling and dissambling the active center during each catalytic cycle provides an effective means to prevent ATP hydrolysis.</text>
</comment>
<dbReference type="Pfam" id="PF00406">
    <property type="entry name" value="ADK"/>
    <property type="match status" value="1"/>
</dbReference>
<keyword evidence="3 5" id="KW-0547">Nucleotide-binding</keyword>
<feature type="binding site" evidence="5">
    <location>
        <position position="43"/>
    </location>
    <ligand>
        <name>AMP</name>
        <dbReference type="ChEBI" id="CHEBI:456215"/>
    </ligand>
</feature>
<evidence type="ECO:0000256" key="6">
    <source>
        <dbReference type="RuleBase" id="RU003330"/>
    </source>
</evidence>
<dbReference type="Gene3D" id="3.40.50.300">
    <property type="entry name" value="P-loop containing nucleotide triphosphate hydrolases"/>
    <property type="match status" value="1"/>
</dbReference>
<comment type="pathway">
    <text evidence="5">Purine metabolism; AMP biosynthesis via salvage pathway; AMP from ADP: step 1/1.</text>
</comment>
<comment type="function">
    <text evidence="5">Catalyzes the reversible transfer of the terminal phosphate group between ATP and AMP. Plays an important role in cellular energy homeostasis and in adenine nucleotide metabolism.</text>
</comment>
<feature type="binding site" evidence="5">
    <location>
        <begin position="62"/>
        <end position="64"/>
    </location>
    <ligand>
        <name>AMP</name>
        <dbReference type="ChEBI" id="CHEBI:456215"/>
    </ligand>
</feature>